<dbReference type="EMBL" id="JELX01000854">
    <property type="protein sequence ID" value="KYF60922.1"/>
    <property type="molecule type" value="Genomic_DNA"/>
</dbReference>
<evidence type="ECO:0000313" key="4">
    <source>
        <dbReference type="Proteomes" id="UP000075604"/>
    </source>
</evidence>
<protein>
    <submittedName>
        <fullName evidence="1">Uncharacterized protein</fullName>
    </submittedName>
</protein>
<dbReference type="Proteomes" id="UP000075604">
    <property type="component" value="Unassembled WGS sequence"/>
</dbReference>
<evidence type="ECO:0000313" key="1">
    <source>
        <dbReference type="EMBL" id="KYF60922.1"/>
    </source>
</evidence>
<comment type="caution">
    <text evidence="1">The sequence shown here is derived from an EMBL/GenBank/DDBJ whole genome shotgun (WGS) entry which is preliminary data.</text>
</comment>
<reference evidence="3 4" key="1">
    <citation type="submission" date="2014-02" db="EMBL/GenBank/DDBJ databases">
        <title>The small core and large imbalanced accessory genome model reveals a collaborative survival strategy of Sorangium cellulosum strains in nature.</title>
        <authorList>
            <person name="Han K."/>
            <person name="Peng R."/>
            <person name="Blom J."/>
            <person name="Li Y.-Z."/>
        </authorList>
    </citation>
    <scope>NUCLEOTIDE SEQUENCE [LARGE SCALE GENOMIC DNA]</scope>
    <source>
        <strain evidence="2 3">So0007-03</strain>
        <strain evidence="1 4">So0157-18</strain>
    </source>
</reference>
<name>A0A150PZ12_SORCE</name>
<evidence type="ECO:0000313" key="3">
    <source>
        <dbReference type="Proteomes" id="UP000075502"/>
    </source>
</evidence>
<dbReference type="EMBL" id="JEME01000975">
    <property type="protein sequence ID" value="KYG08473.1"/>
    <property type="molecule type" value="Genomic_DNA"/>
</dbReference>
<dbReference type="PROSITE" id="PS51257">
    <property type="entry name" value="PROKAR_LIPOPROTEIN"/>
    <property type="match status" value="1"/>
</dbReference>
<accession>A0A150PZ12</accession>
<dbReference type="Proteomes" id="UP000075502">
    <property type="component" value="Unassembled WGS sequence"/>
</dbReference>
<proteinExistence type="predicted"/>
<organism evidence="1 4">
    <name type="scientific">Sorangium cellulosum</name>
    <name type="common">Polyangium cellulosum</name>
    <dbReference type="NCBI Taxonomy" id="56"/>
    <lineage>
        <taxon>Bacteria</taxon>
        <taxon>Pseudomonadati</taxon>
        <taxon>Myxococcota</taxon>
        <taxon>Polyangia</taxon>
        <taxon>Polyangiales</taxon>
        <taxon>Polyangiaceae</taxon>
        <taxon>Sorangium</taxon>
    </lineage>
</organism>
<gene>
    <name evidence="1" type="ORF">BE04_33080</name>
    <name evidence="2" type="ORF">BE21_01915</name>
</gene>
<dbReference type="AlphaFoldDB" id="A0A150PZ12"/>
<evidence type="ECO:0000313" key="2">
    <source>
        <dbReference type="EMBL" id="KYG08473.1"/>
    </source>
</evidence>
<sequence length="77" mass="8549">MRSPPPLTLNQYAGLVVACELYPAYIESTHARYGVPTPAARAALDAFWAARLAADPALAQRWPELCDAARRYFLQSR</sequence>